<proteinExistence type="inferred from homology"/>
<evidence type="ECO:0000256" key="1">
    <source>
        <dbReference type="ARBA" id="ARBA00010515"/>
    </source>
</evidence>
<gene>
    <name evidence="4" type="ORF">KEG57_48235</name>
</gene>
<dbReference type="InterPro" id="IPR050300">
    <property type="entry name" value="GDXG_lipolytic_enzyme"/>
</dbReference>
<keyword evidence="5" id="KW-1185">Reference proteome</keyword>
<comment type="caution">
    <text evidence="4">The sequence shown here is derived from an EMBL/GenBank/DDBJ whole genome shotgun (WGS) entry which is preliminary data.</text>
</comment>
<dbReference type="AlphaFoldDB" id="A0A9X3XGM5"/>
<dbReference type="Pfam" id="PF07859">
    <property type="entry name" value="Abhydrolase_3"/>
    <property type="match status" value="1"/>
</dbReference>
<feature type="domain" description="Alpha/beta hydrolase fold-3" evidence="3">
    <location>
        <begin position="69"/>
        <end position="275"/>
    </location>
</feature>
<accession>A0A9X3XGM5</accession>
<dbReference type="SUPFAM" id="SSF53474">
    <property type="entry name" value="alpha/beta-Hydrolases"/>
    <property type="match status" value="1"/>
</dbReference>
<evidence type="ECO:0000313" key="4">
    <source>
        <dbReference type="EMBL" id="MDC3988353.1"/>
    </source>
</evidence>
<dbReference type="GO" id="GO:0016787">
    <property type="term" value="F:hydrolase activity"/>
    <property type="evidence" value="ECO:0007669"/>
    <property type="project" value="UniProtKB-KW"/>
</dbReference>
<keyword evidence="2 4" id="KW-0378">Hydrolase</keyword>
<dbReference type="EMBL" id="JAGTJJ010000071">
    <property type="protein sequence ID" value="MDC3988353.1"/>
    <property type="molecule type" value="Genomic_DNA"/>
</dbReference>
<organism evidence="4 5">
    <name type="scientific">Polyangium jinanense</name>
    <dbReference type="NCBI Taxonomy" id="2829994"/>
    <lineage>
        <taxon>Bacteria</taxon>
        <taxon>Pseudomonadati</taxon>
        <taxon>Myxococcota</taxon>
        <taxon>Polyangia</taxon>
        <taxon>Polyangiales</taxon>
        <taxon>Polyangiaceae</taxon>
        <taxon>Polyangium</taxon>
    </lineage>
</organism>
<dbReference type="PANTHER" id="PTHR48081:SF8">
    <property type="entry name" value="ALPHA_BETA HYDROLASE FOLD-3 DOMAIN-CONTAINING PROTEIN-RELATED"/>
    <property type="match status" value="1"/>
</dbReference>
<dbReference type="PANTHER" id="PTHR48081">
    <property type="entry name" value="AB HYDROLASE SUPERFAMILY PROTEIN C4A8.06C"/>
    <property type="match status" value="1"/>
</dbReference>
<dbReference type="FunFam" id="3.40.50.1820:FF:000089">
    <property type="entry name" value="Alpha/beta hydrolase"/>
    <property type="match status" value="1"/>
</dbReference>
<protein>
    <submittedName>
        <fullName evidence="4">Alpha/beta hydrolase</fullName>
    </submittedName>
</protein>
<evidence type="ECO:0000256" key="2">
    <source>
        <dbReference type="ARBA" id="ARBA00022801"/>
    </source>
</evidence>
<dbReference type="Proteomes" id="UP001151081">
    <property type="component" value="Unassembled WGS sequence"/>
</dbReference>
<dbReference type="InterPro" id="IPR029058">
    <property type="entry name" value="AB_hydrolase_fold"/>
</dbReference>
<evidence type="ECO:0000259" key="3">
    <source>
        <dbReference type="Pfam" id="PF07859"/>
    </source>
</evidence>
<comment type="similarity">
    <text evidence="1">Belongs to the 'GDXG' lipolytic enzyme family.</text>
</comment>
<reference evidence="4 5" key="1">
    <citation type="submission" date="2021-04" db="EMBL/GenBank/DDBJ databases">
        <title>Genome analysis of Polyangium sp.</title>
        <authorList>
            <person name="Li Y."/>
            <person name="Wang J."/>
        </authorList>
    </citation>
    <scope>NUCLEOTIDE SEQUENCE [LARGE SCALE GENOMIC DNA]</scope>
    <source>
        <strain evidence="4 5">SDU14</strain>
    </source>
</reference>
<sequence>MERSGLPPAHTLSPADARRAYRERRGFTQPDPPAVAEVRDLHADAPHGRIPLRLYRPAGTTTGTGLPVLVYYHGGGWTIGDLDTHDTLCRSLANGAGCAVVSVDYRLGPEHRFPAAVDDSLAATYWVQRNAEALGIDGTRIAVGGDSAGGNLAAVVALAARDAGDLGITFQLLIYPATDMRRIAPSHTTNGQGYLLTRDSITYYHDHYIGDPVHDLDWRASPLLHPSHENLPPALVLTAGYDPLRDEGREYAERLTAAGSKASYVCFERQVHGFVPMGKVFDEANTAVALCAASVRAALFR</sequence>
<evidence type="ECO:0000313" key="5">
    <source>
        <dbReference type="Proteomes" id="UP001151081"/>
    </source>
</evidence>
<name>A0A9X3XGM5_9BACT</name>
<dbReference type="InterPro" id="IPR013094">
    <property type="entry name" value="AB_hydrolase_3"/>
</dbReference>
<dbReference type="Gene3D" id="3.40.50.1820">
    <property type="entry name" value="alpha/beta hydrolase"/>
    <property type="match status" value="1"/>
</dbReference>